<evidence type="ECO:0000313" key="2">
    <source>
        <dbReference type="Proteomes" id="UP000605427"/>
    </source>
</evidence>
<dbReference type="RefSeq" id="WP_172237868.1">
    <property type="nucleotide sequence ID" value="NZ_BMDD01000001.1"/>
</dbReference>
<dbReference type="EMBL" id="BMDD01000001">
    <property type="protein sequence ID" value="GGH68368.1"/>
    <property type="molecule type" value="Genomic_DNA"/>
</dbReference>
<protein>
    <recommendedName>
        <fullName evidence="3">DUF4825 domain-containing protein</fullName>
    </recommendedName>
</protein>
<gene>
    <name evidence="1" type="ORF">GCM10007362_02300</name>
</gene>
<name>A0ABQ1ZLW9_9BACL</name>
<proteinExistence type="predicted"/>
<dbReference type="Proteomes" id="UP000605427">
    <property type="component" value="Unassembled WGS sequence"/>
</dbReference>
<comment type="caution">
    <text evidence="1">The sequence shown here is derived from an EMBL/GenBank/DDBJ whole genome shotgun (WGS) entry which is preliminary data.</text>
</comment>
<organism evidence="1 2">
    <name type="scientific">Saccharibacillus endophyticus</name>
    <dbReference type="NCBI Taxonomy" id="2060666"/>
    <lineage>
        <taxon>Bacteria</taxon>
        <taxon>Bacillati</taxon>
        <taxon>Bacillota</taxon>
        <taxon>Bacilli</taxon>
        <taxon>Bacillales</taxon>
        <taxon>Paenibacillaceae</taxon>
        <taxon>Saccharibacillus</taxon>
    </lineage>
</organism>
<evidence type="ECO:0008006" key="3">
    <source>
        <dbReference type="Google" id="ProtNLM"/>
    </source>
</evidence>
<evidence type="ECO:0000313" key="1">
    <source>
        <dbReference type="EMBL" id="GGH68368.1"/>
    </source>
</evidence>
<accession>A0ABQ1ZLW9</accession>
<sequence>MKPKKGSFKPIYLLAVPIIAALVILQFNQHADPLSSIMNRPIDVEKISSTEMGRYVYSNQNGAGFVEFEYIPLDAQQIGNIATWINEAPESAITMLDNMPSNISAGIVFKVKSNKEVRIQYNRDKVYVTRTDVNRQMLRYSIEQAELQNFFDEQLKGSYLGEDPVPDV</sequence>
<keyword evidence="2" id="KW-1185">Reference proteome</keyword>
<reference evidence="2" key="1">
    <citation type="journal article" date="2019" name="Int. J. Syst. Evol. Microbiol.">
        <title>The Global Catalogue of Microorganisms (GCM) 10K type strain sequencing project: providing services to taxonomists for standard genome sequencing and annotation.</title>
        <authorList>
            <consortium name="The Broad Institute Genomics Platform"/>
            <consortium name="The Broad Institute Genome Sequencing Center for Infectious Disease"/>
            <person name="Wu L."/>
            <person name="Ma J."/>
        </authorList>
    </citation>
    <scope>NUCLEOTIDE SEQUENCE [LARGE SCALE GENOMIC DNA]</scope>
    <source>
        <strain evidence="2">CCM 8702</strain>
    </source>
</reference>